<dbReference type="Proteomes" id="UP000021816">
    <property type="component" value="Unassembled WGS sequence"/>
</dbReference>
<evidence type="ECO:0000313" key="3">
    <source>
        <dbReference type="Proteomes" id="UP000021816"/>
    </source>
</evidence>
<organism evidence="2 3">
    <name type="scientific">Candidatus Accumulibacter appositus</name>
    <dbReference type="NCBI Taxonomy" id="1454003"/>
    <lineage>
        <taxon>Bacteria</taxon>
        <taxon>Pseudomonadati</taxon>
        <taxon>Pseudomonadota</taxon>
        <taxon>Betaproteobacteria</taxon>
        <taxon>Candidatus Accumulibacter</taxon>
    </lineage>
</organism>
<evidence type="ECO:0000313" key="2">
    <source>
        <dbReference type="EMBL" id="EXI77187.1"/>
    </source>
</evidence>
<gene>
    <name evidence="2" type="ORF">AW10_03953</name>
</gene>
<accession>A0A011PJF2</accession>
<proteinExistence type="predicted"/>
<protein>
    <recommendedName>
        <fullName evidence="4">Secreted protein</fullName>
    </recommendedName>
</protein>
<keyword evidence="1" id="KW-0732">Signal</keyword>
<dbReference type="AlphaFoldDB" id="A0A011PJF2"/>
<feature type="chain" id="PRO_5001461660" description="Secreted protein" evidence="1">
    <location>
        <begin position="19"/>
        <end position="62"/>
    </location>
</feature>
<sequence>MVMAPQFMLALLAVAASAGQAMTPRTAPTMHSATVAPVVVWDCFRYVLRIGLVSSGPYDSMF</sequence>
<dbReference type="STRING" id="1454003.AW10_03953"/>
<reference evidence="2 3" key="1">
    <citation type="submission" date="2014-02" db="EMBL/GenBank/DDBJ databases">
        <title>Expanding our view of genomic diversity in Candidatus Accumulibacter clades.</title>
        <authorList>
            <person name="Skennerton C.T."/>
            <person name="Barr J.J."/>
            <person name="Slater F.R."/>
            <person name="Bond P.L."/>
            <person name="Tyson G.W."/>
        </authorList>
    </citation>
    <scope>NUCLEOTIDE SEQUENCE [LARGE SCALE GENOMIC DNA]</scope>
    <source>
        <strain evidence="3">BA-92</strain>
    </source>
</reference>
<evidence type="ECO:0000256" key="1">
    <source>
        <dbReference type="SAM" id="SignalP"/>
    </source>
</evidence>
<evidence type="ECO:0008006" key="4">
    <source>
        <dbReference type="Google" id="ProtNLM"/>
    </source>
</evidence>
<comment type="caution">
    <text evidence="2">The sequence shown here is derived from an EMBL/GenBank/DDBJ whole genome shotgun (WGS) entry which is preliminary data.</text>
</comment>
<feature type="signal peptide" evidence="1">
    <location>
        <begin position="1"/>
        <end position="18"/>
    </location>
</feature>
<name>A0A011PJF2_9PROT</name>
<dbReference type="EMBL" id="JEMX01000110">
    <property type="protein sequence ID" value="EXI77187.1"/>
    <property type="molecule type" value="Genomic_DNA"/>
</dbReference>